<evidence type="ECO:0000313" key="2">
    <source>
        <dbReference type="Proteomes" id="UP001163321"/>
    </source>
</evidence>
<comment type="caution">
    <text evidence="1">The sequence shown here is derived from an EMBL/GenBank/DDBJ whole genome shotgun (WGS) entry which is preliminary data.</text>
</comment>
<name>A0ACC0WJY4_9STRA</name>
<sequence length="326" mass="36802">MTSCVSKRETASEFQEEWAKMLVLFAAQTEIVKYLNRQIKPKICDWTHCFTRFNLNVGHRTTSPVESVNRMVKTYGISANSTLDETMKLYFDMVKAMKHGYEEAIFKKGSIVLRDLVKKPEFTLVKRKVAWKAMRLASLQLLKLERHRRGEAVELDKTLITQRMGIVSAKGLLERHGKARVVFQLEDFSPCWWLERSDDDTDIYLSLLDPDKVLILKGRPRNIGRFKSDSKDPQVHTQRLPPSTVPSALTVIHPSARRVVSAWETQDVADLTYSVAAAPDSLLPNSLSTSCGTKRAASSSLPSNILPPPPGKLARGEEREDPHNAS</sequence>
<accession>A0ACC0WJY4</accession>
<reference evidence="1 2" key="1">
    <citation type="journal article" date="2022" name="bioRxiv">
        <title>The genome of the oomycete Peronosclerospora sorghi, a cosmopolitan pathogen of maize and sorghum, is inflated with dispersed pseudogenes.</title>
        <authorList>
            <person name="Fletcher K."/>
            <person name="Martin F."/>
            <person name="Isakeit T."/>
            <person name="Cavanaugh K."/>
            <person name="Magill C."/>
            <person name="Michelmore R."/>
        </authorList>
    </citation>
    <scope>NUCLEOTIDE SEQUENCE [LARGE SCALE GENOMIC DNA]</scope>
    <source>
        <strain evidence="1">P6</strain>
    </source>
</reference>
<keyword evidence="2" id="KW-1185">Reference proteome</keyword>
<gene>
    <name evidence="1" type="ORF">PsorP6_011354</name>
</gene>
<dbReference type="Proteomes" id="UP001163321">
    <property type="component" value="Chromosome 12"/>
</dbReference>
<proteinExistence type="predicted"/>
<dbReference type="EMBL" id="CM047591">
    <property type="protein sequence ID" value="KAI9918902.1"/>
    <property type="molecule type" value="Genomic_DNA"/>
</dbReference>
<protein>
    <submittedName>
        <fullName evidence="1">Uncharacterized protein</fullName>
    </submittedName>
</protein>
<evidence type="ECO:0000313" key="1">
    <source>
        <dbReference type="EMBL" id="KAI9918902.1"/>
    </source>
</evidence>
<organism evidence="1 2">
    <name type="scientific">Peronosclerospora sorghi</name>
    <dbReference type="NCBI Taxonomy" id="230839"/>
    <lineage>
        <taxon>Eukaryota</taxon>
        <taxon>Sar</taxon>
        <taxon>Stramenopiles</taxon>
        <taxon>Oomycota</taxon>
        <taxon>Peronosporomycetes</taxon>
        <taxon>Peronosporales</taxon>
        <taxon>Peronosporaceae</taxon>
        <taxon>Peronosclerospora</taxon>
    </lineage>
</organism>